<comment type="cofactor">
    <cofactor evidence="2">
        <name>Mg(2+)</name>
        <dbReference type="ChEBI" id="CHEBI:18420"/>
    </cofactor>
</comment>
<feature type="compositionally biased region" description="Basic and acidic residues" evidence="7">
    <location>
        <begin position="1122"/>
        <end position="1181"/>
    </location>
</feature>
<keyword evidence="5" id="KW-0460">Magnesium</keyword>
<dbReference type="Gene3D" id="3.30.460.10">
    <property type="entry name" value="Beta Polymerase, domain 2"/>
    <property type="match status" value="2"/>
</dbReference>
<evidence type="ECO:0000256" key="6">
    <source>
        <dbReference type="PROSITE-ProRule" id="PRU00047"/>
    </source>
</evidence>
<dbReference type="SUPFAM" id="SSF81301">
    <property type="entry name" value="Nucleotidyltransferase"/>
    <property type="match status" value="2"/>
</dbReference>
<evidence type="ECO:0000256" key="4">
    <source>
        <dbReference type="ARBA" id="ARBA00022723"/>
    </source>
</evidence>
<dbReference type="PROSITE" id="PS50158">
    <property type="entry name" value="ZF_CCHC"/>
    <property type="match status" value="1"/>
</dbReference>
<dbReference type="SUPFAM" id="SSF57756">
    <property type="entry name" value="Retrovirus zinc finger-like domains"/>
    <property type="match status" value="1"/>
</dbReference>
<protein>
    <recommendedName>
        <fullName evidence="8">CCHC-type domain-containing protein</fullName>
    </recommendedName>
</protein>
<dbReference type="GO" id="GO:0008270">
    <property type="term" value="F:zinc ion binding"/>
    <property type="evidence" value="ECO:0007669"/>
    <property type="project" value="UniProtKB-KW"/>
</dbReference>
<feature type="compositionally biased region" description="Polar residues" evidence="7">
    <location>
        <begin position="64"/>
        <end position="73"/>
    </location>
</feature>
<feature type="compositionally biased region" description="Polar residues" evidence="7">
    <location>
        <begin position="1203"/>
        <end position="1215"/>
    </location>
</feature>
<dbReference type="SMART" id="SM00343">
    <property type="entry name" value="ZnF_C2HC"/>
    <property type="match status" value="2"/>
</dbReference>
<proteinExistence type="predicted"/>
<dbReference type="GO" id="GO:0031123">
    <property type="term" value="P:RNA 3'-end processing"/>
    <property type="evidence" value="ECO:0007669"/>
    <property type="project" value="TreeGrafter"/>
</dbReference>
<accession>A0A0P4WT80</accession>
<dbReference type="SUPFAM" id="SSF81631">
    <property type="entry name" value="PAP/OAS1 substrate-binding domain"/>
    <property type="match status" value="2"/>
</dbReference>
<dbReference type="Pfam" id="PF19088">
    <property type="entry name" value="TUTase"/>
    <property type="match status" value="1"/>
</dbReference>
<evidence type="ECO:0000313" key="9">
    <source>
        <dbReference type="EMBL" id="JAI65046.1"/>
    </source>
</evidence>
<keyword evidence="4" id="KW-0479">Metal-binding</keyword>
<feature type="domain" description="CCHC-type" evidence="8">
    <location>
        <begin position="1108"/>
        <end position="1123"/>
    </location>
</feature>
<organism evidence="9">
    <name type="scientific">Scylla olivacea</name>
    <name type="common">Orange mud crab</name>
    <name type="synonym">Cancer olivacea</name>
    <dbReference type="NCBI Taxonomy" id="85551"/>
    <lineage>
        <taxon>Eukaryota</taxon>
        <taxon>Metazoa</taxon>
        <taxon>Ecdysozoa</taxon>
        <taxon>Arthropoda</taxon>
        <taxon>Crustacea</taxon>
        <taxon>Multicrustacea</taxon>
        <taxon>Malacostraca</taxon>
        <taxon>Eumalacostraca</taxon>
        <taxon>Eucarida</taxon>
        <taxon>Decapoda</taxon>
        <taxon>Pleocyemata</taxon>
        <taxon>Brachyura</taxon>
        <taxon>Eubrachyura</taxon>
        <taxon>Portunoidea</taxon>
        <taxon>Portunidae</taxon>
        <taxon>Portuninae</taxon>
        <taxon>Scylla</taxon>
    </lineage>
</organism>
<keyword evidence="6" id="KW-0862">Zinc</keyword>
<feature type="region of interest" description="Disordered" evidence="7">
    <location>
        <begin position="1122"/>
        <end position="1247"/>
    </location>
</feature>
<dbReference type="GO" id="GO:0050265">
    <property type="term" value="F:RNA uridylyltransferase activity"/>
    <property type="evidence" value="ECO:0007669"/>
    <property type="project" value="TreeGrafter"/>
</dbReference>
<feature type="region of interest" description="Disordered" evidence="7">
    <location>
        <begin position="129"/>
        <end position="186"/>
    </location>
</feature>
<feature type="region of interest" description="Disordered" evidence="7">
    <location>
        <begin position="1"/>
        <end position="99"/>
    </location>
</feature>
<reference evidence="9" key="1">
    <citation type="submission" date="2015-09" db="EMBL/GenBank/DDBJ databases">
        <title>Scylla olivacea transcriptome.</title>
        <authorList>
            <person name="Ikhwanuddin M."/>
        </authorList>
    </citation>
    <scope>NUCLEOTIDE SEQUENCE</scope>
</reference>
<dbReference type="InterPro" id="IPR043519">
    <property type="entry name" value="NT_sf"/>
</dbReference>
<keyword evidence="6" id="KW-0863">Zinc-finger</keyword>
<evidence type="ECO:0000256" key="5">
    <source>
        <dbReference type="ARBA" id="ARBA00022842"/>
    </source>
</evidence>
<evidence type="ECO:0000256" key="3">
    <source>
        <dbReference type="ARBA" id="ARBA00022679"/>
    </source>
</evidence>
<evidence type="ECO:0000256" key="7">
    <source>
        <dbReference type="SAM" id="MobiDB-lite"/>
    </source>
</evidence>
<sequence length="1860" mass="205874">MDGASGGGGESRGGGWTGGGGYDATNQIKQLLRIPTEDPGRASEERSSQKQEKQSSHAFEKAANSCSKQQSWEANRYQDRRRVDSPSGGNPRHMNFDLRPFRNYDNRHLDHYSSPSRNAHKQANYESSYANNSNFRNPHYNQPHHRASGGPLRDNKDPRVNGPRHLNSPHNHPIIVGPETESPEFRPSPEVLAELEEQFLYPLKKKSLRFPKAKYFCRLCDYHCDSLVVCKRHITDTRHRRLKEAKDLETTLKNVPSATDMHVAALDKLITSVSEEMKATQEMISTRSKLVSQLNDLLVAKVKGCRLEMVGSSVSGICLKTSDVNIDIVMDGNQNPSAALLAVKELVGNNDTYTNVLDDLSSSFPTMSFTHSKTGQRLVVGASSASSKYTNQLLGDYASIDNRVSILGVAFRYWAKLCQIDDQTKGTLPAHAFPVMLIHFLQQHQPPVLPVLHMMHPNPDGDVYLRAADIGDKWKTKNTESIGKLWLEMFRFYTIGFKMTEQVINVRYLQPMNKTDKAWSKKIAIEDPFLQKRNLTRTVSGNPVFEYILERFKTSYKYFAIPQLSYGPLFLHITFKEVSIGTKAAECAYQRNRKGEMLLESIEKAGQSQSEASSECELERTEEEADVAVEDEVEEDDDTTMSGFEADLSTVSPEDTLEEPNDSMSPNGLSSQEEEVNESILSGLTSTLHFVTPSQAAKLMQQVKKEDLLFRFEERFFTFGQKPPLICGSCQKDGHSKAECREDELPPLKKLPPINNHFLNLLTAIFEQLTRDFEPTVKEIEERDKIVSDLENYICQFFRGVTLKLFGSSANGFGFQRSDLDICLTFEGNPKGQNIDHIKIIESLAEKLKRYRQCGHVFAITTAKVPIVKFSIRRAYLEGDLSLYNTLALQNTKLLYTYARIDRRVKCLGYAMKYFAKLCDIGDASRGSLSSYAYILMVLHYLQQCKPPVIPVLQELYDHTKPAPQLIIDGWNAWFYDDLDGLKKEWKDYGKNTDTVGQLWVNMLRYYTETFNWKDHVVTIRQLAPLTRLQKLWNSRCIAIEDPFDLSHNLGAGLSRKMNTFIMKAFIRGREVFGTAVMGCPPGYRHMVDYLFDSKQLTDGAPPNDRGCRFCGKIGHIQKDCPKKKVNMEKREKKERQRDRRDISRVTNVENEHEESRKLAEGECNEEVKENPDEEKKKKGQEVSSATAKGGTSSSKSPEDVATGNSPTQTSTATMDHSHAAITRIKNQDLGKPSHKSSATLSSTEATSSGVNNLLQCGGSANSQCVQSVNTKPGSNPMKTNMPASENISRINSVSDSSSNATGSTSGDLAKSVDKNIVVTSSSLTVPRVQTHTPLGTSSILLRGQNENVIGGLGSGAVSVPPGFQNLPHVQVQHNVQGQKLNTQGHSNTSYISNPQGSNNLTTTSHVTVSQNLQPQESKQTQQMKQMQEQQQILSQQVVQPPRQWGYWPNTALPQQVQLNSKVQKQEIDKTRNYQITTTASSQSSQPHQQQYPYSISPAALFHMASQAPSGQISAMLLPNVTENSTTSSRSGLPAPPTTTVGITGSGAPPPGFSAPVPINYHGQQVDTLPMNKLMIGSPVFRPTVSQADGQSTTTTVSQPFLSVSGPMPGIYVSAHTPHTYGDPSLNQQHPVFDTRHFISQQMTQGLHQNVAQGLPQGVAAAVPPGMQAGTSVSLPPPGLAASVPQGISNSVPQAVPQGIHQNIQSGVSQVNLNSAMSQGMQAVPLGHPFPPQHTYPQQGYQMTVAGTSGYYPEYVLGDPALQSHSPSGQGPPNIPAELMSEITFPRPEVYDHPLQALPQYLPSSMPQHQSLITPLSQPHPNVAIPPPHPSLPASGPAAPYTQGSLVYIDSEREGNQIMQ</sequence>
<feature type="compositionally biased region" description="Gly residues" evidence="7">
    <location>
        <begin position="1"/>
        <end position="22"/>
    </location>
</feature>
<dbReference type="InterPro" id="IPR036875">
    <property type="entry name" value="Znf_CCHC_sf"/>
</dbReference>
<feature type="region of interest" description="Disordered" evidence="7">
    <location>
        <begin position="602"/>
        <end position="678"/>
    </location>
</feature>
<dbReference type="FunFam" id="1.10.1410.10:FF:000002">
    <property type="entry name" value="terminal uridylyltransferase 4 isoform X1"/>
    <property type="match status" value="1"/>
</dbReference>
<feature type="compositionally biased region" description="Basic and acidic residues" evidence="7">
    <location>
        <begin position="35"/>
        <end position="60"/>
    </location>
</feature>
<dbReference type="PANTHER" id="PTHR12271">
    <property type="entry name" value="POLY A POLYMERASE CID PAP -RELATED"/>
    <property type="match status" value="1"/>
</dbReference>
<dbReference type="Gene3D" id="4.10.60.10">
    <property type="entry name" value="Zinc finger, CCHC-type"/>
    <property type="match status" value="1"/>
</dbReference>
<dbReference type="Pfam" id="PF03828">
    <property type="entry name" value="PAP_assoc"/>
    <property type="match status" value="2"/>
</dbReference>
<name>A0A0P4WT80_SCYOL</name>
<evidence type="ECO:0000256" key="2">
    <source>
        <dbReference type="ARBA" id="ARBA00001946"/>
    </source>
</evidence>
<dbReference type="InterPro" id="IPR045100">
    <property type="entry name" value="TUT4/7_NTP_transf"/>
</dbReference>
<feature type="region of interest" description="Disordered" evidence="7">
    <location>
        <begin position="1264"/>
        <end position="1284"/>
    </location>
</feature>
<dbReference type="InterPro" id="IPR054708">
    <property type="entry name" value="MTPAP-like_central"/>
</dbReference>
<feature type="compositionally biased region" description="Polar residues" evidence="7">
    <location>
        <begin position="662"/>
        <end position="671"/>
    </location>
</feature>
<comment type="cofactor">
    <cofactor evidence="1">
        <name>Mn(2+)</name>
        <dbReference type="ChEBI" id="CHEBI:29035"/>
    </cofactor>
</comment>
<dbReference type="GO" id="GO:1990817">
    <property type="term" value="F:poly(A) RNA polymerase activity"/>
    <property type="evidence" value="ECO:0007669"/>
    <property type="project" value="UniProtKB-ARBA"/>
</dbReference>
<evidence type="ECO:0000259" key="8">
    <source>
        <dbReference type="PROSITE" id="PS50158"/>
    </source>
</evidence>
<dbReference type="InterPro" id="IPR001878">
    <property type="entry name" value="Znf_CCHC"/>
</dbReference>
<feature type="region of interest" description="Disordered" evidence="7">
    <location>
        <begin position="1523"/>
        <end position="1551"/>
    </location>
</feature>
<feature type="compositionally biased region" description="Acidic residues" evidence="7">
    <location>
        <begin position="614"/>
        <end position="639"/>
    </location>
</feature>
<dbReference type="Gene3D" id="1.10.1410.10">
    <property type="match status" value="2"/>
</dbReference>
<dbReference type="CDD" id="cd05402">
    <property type="entry name" value="NT_PAP_TUTase"/>
    <property type="match status" value="1"/>
</dbReference>
<dbReference type="Pfam" id="PF22600">
    <property type="entry name" value="MTPAP-like_central"/>
    <property type="match status" value="1"/>
</dbReference>
<keyword evidence="3" id="KW-0808">Transferase</keyword>
<feature type="compositionally biased region" description="Low complexity" evidence="7">
    <location>
        <begin position="1237"/>
        <end position="1247"/>
    </location>
</feature>
<dbReference type="InterPro" id="IPR002058">
    <property type="entry name" value="PAP_assoc"/>
</dbReference>
<evidence type="ECO:0000256" key="1">
    <source>
        <dbReference type="ARBA" id="ARBA00001936"/>
    </source>
</evidence>
<dbReference type="EMBL" id="GDRN01062754">
    <property type="protein sequence ID" value="JAI65046.1"/>
    <property type="molecule type" value="Transcribed_RNA"/>
</dbReference>
<dbReference type="PANTHER" id="PTHR12271:SF66">
    <property type="entry name" value="TERMINAL URIDYLYLTRANSFERASE TAILOR"/>
    <property type="match status" value="1"/>
</dbReference>
<feature type="compositionally biased region" description="Low complexity" evidence="7">
    <location>
        <begin position="1184"/>
        <end position="1196"/>
    </location>
</feature>
<dbReference type="GO" id="GO:0003676">
    <property type="term" value="F:nucleic acid binding"/>
    <property type="evidence" value="ECO:0007669"/>
    <property type="project" value="InterPro"/>
</dbReference>
<dbReference type="Pfam" id="PF00098">
    <property type="entry name" value="zf-CCHC"/>
    <property type="match status" value="1"/>
</dbReference>